<evidence type="ECO:0000259" key="6">
    <source>
        <dbReference type="PROSITE" id="PS51379"/>
    </source>
</evidence>
<evidence type="ECO:0000256" key="3">
    <source>
        <dbReference type="ARBA" id="ARBA00023002"/>
    </source>
</evidence>
<organism evidence="7 8">
    <name type="scientific">Candidatus Bipolaricaulis anaerobius</name>
    <dbReference type="NCBI Taxonomy" id="2026885"/>
    <lineage>
        <taxon>Bacteria</taxon>
        <taxon>Candidatus Bipolaricaulota</taxon>
        <taxon>Candidatus Bipolaricaulia</taxon>
        <taxon>Candidatus Bipolaricaulales</taxon>
        <taxon>Candidatus Bipolaricaulaceae</taxon>
        <taxon>Candidatus Bipolaricaulis</taxon>
    </lineage>
</organism>
<dbReference type="InterPro" id="IPR051460">
    <property type="entry name" value="HdrC_iron-sulfur_subunit"/>
</dbReference>
<dbReference type="SUPFAM" id="SSF46548">
    <property type="entry name" value="alpha-helical ferredoxin"/>
    <property type="match status" value="1"/>
</dbReference>
<dbReference type="KEGG" id="bana:BARAN1_0333"/>
<dbReference type="InterPro" id="IPR017900">
    <property type="entry name" value="4Fe4S_Fe_S_CS"/>
</dbReference>
<keyword evidence="4" id="KW-0408">Iron</keyword>
<name>A0A2X3KUR1_9BACT</name>
<reference evidence="8" key="1">
    <citation type="submission" date="2018-05" db="EMBL/GenBank/DDBJ databases">
        <authorList>
            <person name="Hao L."/>
        </authorList>
    </citation>
    <scope>NUCLEOTIDE SEQUENCE [LARGE SCALE GENOMIC DNA]</scope>
</reference>
<evidence type="ECO:0000313" key="7">
    <source>
        <dbReference type="EMBL" id="SQD92358.1"/>
    </source>
</evidence>
<dbReference type="GO" id="GO:0016491">
    <property type="term" value="F:oxidoreductase activity"/>
    <property type="evidence" value="ECO:0007669"/>
    <property type="project" value="UniProtKB-KW"/>
</dbReference>
<dbReference type="Proteomes" id="UP000249818">
    <property type="component" value="Chromosome BARAN1"/>
</dbReference>
<dbReference type="InterPro" id="IPR009051">
    <property type="entry name" value="Helical_ferredxn"/>
</dbReference>
<protein>
    <submittedName>
        <fullName evidence="7">Heterodisulfide reductase subunit C-like protein</fullName>
    </submittedName>
</protein>
<dbReference type="GO" id="GO:0051539">
    <property type="term" value="F:4 iron, 4 sulfur cluster binding"/>
    <property type="evidence" value="ECO:0007669"/>
    <property type="project" value="UniProtKB-KW"/>
</dbReference>
<accession>A0A2X3KUR1</accession>
<keyword evidence="8" id="KW-1185">Reference proteome</keyword>
<dbReference type="Gene3D" id="1.10.1060.10">
    <property type="entry name" value="Alpha-helical ferredoxin"/>
    <property type="match status" value="1"/>
</dbReference>
<dbReference type="PANTHER" id="PTHR43255">
    <property type="entry name" value="IRON-SULFUR-BINDING OXIDOREDUCTASE FADF-RELATED-RELATED"/>
    <property type="match status" value="1"/>
</dbReference>
<evidence type="ECO:0000256" key="1">
    <source>
        <dbReference type="ARBA" id="ARBA00022485"/>
    </source>
</evidence>
<dbReference type="InterPro" id="IPR017896">
    <property type="entry name" value="4Fe4S_Fe-S-bd"/>
</dbReference>
<keyword evidence="3" id="KW-0560">Oxidoreductase</keyword>
<gene>
    <name evidence="7" type="primary">hdrC</name>
    <name evidence="7" type="ORF">BARAN1_0333</name>
</gene>
<dbReference type="PROSITE" id="PS51379">
    <property type="entry name" value="4FE4S_FER_2"/>
    <property type="match status" value="1"/>
</dbReference>
<feature type="domain" description="4Fe-4S ferredoxin-type" evidence="6">
    <location>
        <begin position="21"/>
        <end position="52"/>
    </location>
</feature>
<keyword evidence="1" id="KW-0004">4Fe-4S</keyword>
<keyword evidence="2" id="KW-0479">Metal-binding</keyword>
<evidence type="ECO:0000313" key="8">
    <source>
        <dbReference type="Proteomes" id="UP000249818"/>
    </source>
</evidence>
<evidence type="ECO:0000256" key="5">
    <source>
        <dbReference type="ARBA" id="ARBA00023014"/>
    </source>
</evidence>
<dbReference type="Pfam" id="PF13183">
    <property type="entry name" value="Fer4_8"/>
    <property type="match status" value="1"/>
</dbReference>
<evidence type="ECO:0000256" key="4">
    <source>
        <dbReference type="ARBA" id="ARBA00023004"/>
    </source>
</evidence>
<dbReference type="PANTHER" id="PTHR43255:SF1">
    <property type="entry name" value="IRON-SULFUR-BINDING OXIDOREDUCTASE FADF-RELATED"/>
    <property type="match status" value="1"/>
</dbReference>
<dbReference type="GO" id="GO:0005886">
    <property type="term" value="C:plasma membrane"/>
    <property type="evidence" value="ECO:0007669"/>
    <property type="project" value="TreeGrafter"/>
</dbReference>
<dbReference type="OrthoDB" id="9794954at2"/>
<keyword evidence="5" id="KW-0411">Iron-sulfur</keyword>
<evidence type="ECO:0000256" key="2">
    <source>
        <dbReference type="ARBA" id="ARBA00022723"/>
    </source>
</evidence>
<dbReference type="RefSeq" id="WP_122030587.1">
    <property type="nucleotide sequence ID" value="NZ_LS483254.1"/>
</dbReference>
<sequence length="131" mass="14244">MASELNLSRDRLEAPFSRRVEELSGENPYACYQCGKCSAGCPFADHMDALPNQVLRLVQLGDEAALRLSAPWVCASCLACAVRCPKGVDIAKTMEALRLLSLRKGITPAPVVPDRPYPQIALVGAYRKLTP</sequence>
<dbReference type="EMBL" id="LS483254">
    <property type="protein sequence ID" value="SQD92358.1"/>
    <property type="molecule type" value="Genomic_DNA"/>
</dbReference>
<proteinExistence type="predicted"/>
<dbReference type="PROSITE" id="PS00198">
    <property type="entry name" value="4FE4S_FER_1"/>
    <property type="match status" value="1"/>
</dbReference>
<dbReference type="AlphaFoldDB" id="A0A2X3KUR1"/>
<dbReference type="GO" id="GO:0046872">
    <property type="term" value="F:metal ion binding"/>
    <property type="evidence" value="ECO:0007669"/>
    <property type="project" value="UniProtKB-KW"/>
</dbReference>